<name>A0A8S5LKG0_9CAUD</name>
<accession>A0A8S5LKG0</accession>
<proteinExistence type="predicted"/>
<evidence type="ECO:0000259" key="1">
    <source>
        <dbReference type="Pfam" id="PF13392"/>
    </source>
</evidence>
<dbReference type="EMBL" id="BK015868">
    <property type="protein sequence ID" value="DAD70564.1"/>
    <property type="molecule type" value="Genomic_DNA"/>
</dbReference>
<evidence type="ECO:0000313" key="2">
    <source>
        <dbReference type="EMBL" id="DAD70564.1"/>
    </source>
</evidence>
<sequence length="198" mass="22599">MSKLFSDHIISYIKENVKGKSTAELTELVNQVFATNYTEAQIRTCKHNRHIKSGLTGHFPKGHTPYNKGRKGFYSPGCEKGWFKKGNIPKNHRPVGSERIDTNGYVYIKIKEPNVWCLKHVRIYEKKHGTVPKGMIVTFKDGNKQNCSIENLLLMSRAEAAVMTHFKLRGTTPELMETGVLVSKIILQKSKLKKKQKK</sequence>
<feature type="domain" description="HNH nuclease" evidence="1">
    <location>
        <begin position="118"/>
        <end position="161"/>
    </location>
</feature>
<keyword evidence="2" id="KW-0378">Hydrolase</keyword>
<protein>
    <submittedName>
        <fullName evidence="2">HNH endonuclease</fullName>
    </submittedName>
</protein>
<reference evidence="2" key="1">
    <citation type="journal article" date="2021" name="Proc. Natl. Acad. Sci. U.S.A.">
        <title>A Catalog of Tens of Thousands of Viruses from Human Metagenomes Reveals Hidden Associations with Chronic Diseases.</title>
        <authorList>
            <person name="Tisza M.J."/>
            <person name="Buck C.B."/>
        </authorList>
    </citation>
    <scope>NUCLEOTIDE SEQUENCE</scope>
    <source>
        <strain evidence="2">CtvSF8</strain>
    </source>
</reference>
<keyword evidence="2" id="KW-0255">Endonuclease</keyword>
<dbReference type="SUPFAM" id="SSF54060">
    <property type="entry name" value="His-Me finger endonucleases"/>
    <property type="match status" value="1"/>
</dbReference>
<dbReference type="InterPro" id="IPR003615">
    <property type="entry name" value="HNH_nuc"/>
</dbReference>
<dbReference type="Pfam" id="PF13392">
    <property type="entry name" value="HNH_3"/>
    <property type="match status" value="1"/>
</dbReference>
<dbReference type="Gene3D" id="3.90.75.20">
    <property type="match status" value="1"/>
</dbReference>
<organism evidence="2">
    <name type="scientific">Podoviridae sp. ctvSF8</name>
    <dbReference type="NCBI Taxonomy" id="2827621"/>
    <lineage>
        <taxon>Viruses</taxon>
        <taxon>Duplodnaviria</taxon>
        <taxon>Heunggongvirae</taxon>
        <taxon>Uroviricota</taxon>
        <taxon>Caudoviricetes</taxon>
    </lineage>
</organism>
<keyword evidence="2" id="KW-0540">Nuclease</keyword>
<dbReference type="GO" id="GO:0004519">
    <property type="term" value="F:endonuclease activity"/>
    <property type="evidence" value="ECO:0007669"/>
    <property type="project" value="UniProtKB-KW"/>
</dbReference>
<dbReference type="InterPro" id="IPR044925">
    <property type="entry name" value="His-Me_finger_sf"/>
</dbReference>